<dbReference type="GO" id="GO:0051607">
    <property type="term" value="P:defense response to virus"/>
    <property type="evidence" value="ECO:0007669"/>
    <property type="project" value="UniProtKB-KW"/>
</dbReference>
<evidence type="ECO:0000313" key="8">
    <source>
        <dbReference type="Proteomes" id="UP000244089"/>
    </source>
</evidence>
<organism evidence="7 8">
    <name type="scientific">Halanaerobium saccharolyticum</name>
    <dbReference type="NCBI Taxonomy" id="43595"/>
    <lineage>
        <taxon>Bacteria</taxon>
        <taxon>Bacillati</taxon>
        <taxon>Bacillota</taxon>
        <taxon>Clostridia</taxon>
        <taxon>Halanaerobiales</taxon>
        <taxon>Halanaerobiaceae</taxon>
        <taxon>Halanaerobium</taxon>
    </lineage>
</organism>
<dbReference type="AlphaFoldDB" id="A0A2T5RGY8"/>
<keyword evidence="4" id="KW-0694">RNA-binding</keyword>
<dbReference type="OrthoDB" id="1751417at2"/>
<dbReference type="Pfam" id="PF03750">
    <property type="entry name" value="Csm2_III-A"/>
    <property type="match status" value="1"/>
</dbReference>
<sequence length="150" mass="17398">MAKYNYNWNTLESGYLDEEGNFKLELIEDEADKLGMLFANGGINRSQRYEKLSSSQLRKFYNEVKALDAQITEENFSESLPFILMLKAKANYAYRGGGRNKKIPESFKDFIIKNVEIVSKERNYQSFDNFTTFFETVVGYFYGHGGEGNR</sequence>
<evidence type="ECO:0000313" key="7">
    <source>
        <dbReference type="EMBL" id="PTV94465.1"/>
    </source>
</evidence>
<evidence type="ECO:0000256" key="4">
    <source>
        <dbReference type="ARBA" id="ARBA00022884"/>
    </source>
</evidence>
<evidence type="ECO:0000256" key="1">
    <source>
        <dbReference type="ARBA" id="ARBA00003640"/>
    </source>
</evidence>
<dbReference type="InterPro" id="IPR010149">
    <property type="entry name" value="CRISPR-assoc_prot_Csm2_III-A"/>
</dbReference>
<protein>
    <recommendedName>
        <fullName evidence="3">CRISPR system Cms protein Csm2</fullName>
    </recommendedName>
    <alternativeName>
        <fullName evidence="6">CRISPR type III A-associated protein Csm2</fullName>
    </alternativeName>
</protein>
<evidence type="ECO:0000256" key="6">
    <source>
        <dbReference type="ARBA" id="ARBA00031723"/>
    </source>
</evidence>
<dbReference type="RefSeq" id="WP_108141811.1">
    <property type="nucleotide sequence ID" value="NZ_QAXS01000032.1"/>
</dbReference>
<proteinExistence type="inferred from homology"/>
<comment type="similarity">
    <text evidence="2">Belongs to the CRISPR-associated Csm2 family.</text>
</comment>
<dbReference type="Proteomes" id="UP000244089">
    <property type="component" value="Unassembled WGS sequence"/>
</dbReference>
<dbReference type="EMBL" id="QAXS01000032">
    <property type="protein sequence ID" value="PTV94465.1"/>
    <property type="molecule type" value="Genomic_DNA"/>
</dbReference>
<comment type="caution">
    <text evidence="7">The sequence shown here is derived from an EMBL/GenBank/DDBJ whole genome shotgun (WGS) entry which is preliminary data.</text>
</comment>
<dbReference type="GO" id="GO:0003723">
    <property type="term" value="F:RNA binding"/>
    <property type="evidence" value="ECO:0007669"/>
    <property type="project" value="UniProtKB-KW"/>
</dbReference>
<dbReference type="NCBIfam" id="TIGR01870">
    <property type="entry name" value="cas_TM1810_Csm2"/>
    <property type="match status" value="1"/>
</dbReference>
<comment type="function">
    <text evidence="1">This subunit may be involved in monitoring complementarity of crRNA and target RNA.</text>
</comment>
<evidence type="ECO:0000256" key="5">
    <source>
        <dbReference type="ARBA" id="ARBA00023118"/>
    </source>
</evidence>
<reference evidence="7 8" key="1">
    <citation type="submission" date="2018-04" db="EMBL/GenBank/DDBJ databases">
        <title>Subsurface microbial communities from deep shales in Ohio and West Virginia, USA.</title>
        <authorList>
            <person name="Wrighton K."/>
        </authorList>
    </citation>
    <scope>NUCLEOTIDE SEQUENCE [LARGE SCALE GENOMIC DNA]</scope>
    <source>
        <strain evidence="7 8">WC1</strain>
    </source>
</reference>
<evidence type="ECO:0000256" key="2">
    <source>
        <dbReference type="ARBA" id="ARBA00006896"/>
    </source>
</evidence>
<gene>
    <name evidence="7" type="ORF">C8C76_13239</name>
</gene>
<evidence type="ECO:0000256" key="3">
    <source>
        <dbReference type="ARBA" id="ARBA00016118"/>
    </source>
</evidence>
<keyword evidence="5" id="KW-0051">Antiviral defense</keyword>
<accession>A0A2T5RGY8</accession>
<name>A0A2T5RGY8_9FIRM</name>